<proteinExistence type="predicted"/>
<evidence type="ECO:0000259" key="2">
    <source>
        <dbReference type="Pfam" id="PF13439"/>
    </source>
</evidence>
<dbReference type="Proteomes" id="UP001595617">
    <property type="component" value="Unassembled WGS sequence"/>
</dbReference>
<reference evidence="4" key="1">
    <citation type="journal article" date="2019" name="Int. J. Syst. Evol. Microbiol.">
        <title>The Global Catalogue of Microorganisms (GCM) 10K type strain sequencing project: providing services to taxonomists for standard genome sequencing and annotation.</title>
        <authorList>
            <consortium name="The Broad Institute Genomics Platform"/>
            <consortium name="The Broad Institute Genome Sequencing Center for Infectious Disease"/>
            <person name="Wu L."/>
            <person name="Ma J."/>
        </authorList>
    </citation>
    <scope>NUCLEOTIDE SEQUENCE [LARGE SCALE GENOMIC DNA]</scope>
    <source>
        <strain evidence="4">IBRC 10765</strain>
    </source>
</reference>
<dbReference type="CDD" id="cd03801">
    <property type="entry name" value="GT4_PimA-like"/>
    <property type="match status" value="1"/>
</dbReference>
<gene>
    <name evidence="3" type="ORF">ACFOOG_03875</name>
</gene>
<dbReference type="GO" id="GO:0016757">
    <property type="term" value="F:glycosyltransferase activity"/>
    <property type="evidence" value="ECO:0007669"/>
    <property type="project" value="UniProtKB-KW"/>
</dbReference>
<dbReference type="PANTHER" id="PTHR12526:SF630">
    <property type="entry name" value="GLYCOSYLTRANSFERASE"/>
    <property type="match status" value="1"/>
</dbReference>
<sequence>MKVLHLTFGMGIGGTEQVIRQLVTALSKTQITARILCIDGHIGPMGAALQEEGIVVDALPRQPGLDRALIRQIRAYIQRHAIEVVHAHQYTPYTYGWFATRGLGVRLVFTEHGRFHPDRFRGKAALLNVIMALTTHAITAISSATREALQRYEWMPKAKVQVVYNGIKPLSTSIPIAPEQRLLTTGNVRWIGTVSRLDTVKNHPMLLRAMQQVLRRFPDTRLVIVGDGPERAALEDLATELGIAQQTLFTGFSAHAGEFMRQMDIFLLPSYTEGTSMTLLEAMSLGKPIVATAVGGTPEIVIDGETGYLVPSDDVIALAEAIERLLADPEQAQRLGQAGAVRFDERFHVDAMAATYARLYGLADPLLGEVKHHGL</sequence>
<dbReference type="RefSeq" id="WP_380693558.1">
    <property type="nucleotide sequence ID" value="NZ_JBHRYR010000002.1"/>
</dbReference>
<dbReference type="Pfam" id="PF13439">
    <property type="entry name" value="Glyco_transf_4"/>
    <property type="match status" value="1"/>
</dbReference>
<feature type="domain" description="Glycosyltransferase subfamily 4-like N-terminal" evidence="2">
    <location>
        <begin position="12"/>
        <end position="167"/>
    </location>
</feature>
<comment type="caution">
    <text evidence="3">The sequence shown here is derived from an EMBL/GenBank/DDBJ whole genome shotgun (WGS) entry which is preliminary data.</text>
</comment>
<keyword evidence="3" id="KW-0808">Transferase</keyword>
<dbReference type="EC" id="2.4.-.-" evidence="3"/>
<dbReference type="InterPro" id="IPR028098">
    <property type="entry name" value="Glyco_trans_4-like_N"/>
</dbReference>
<keyword evidence="4" id="KW-1185">Reference proteome</keyword>
<dbReference type="InterPro" id="IPR001296">
    <property type="entry name" value="Glyco_trans_1"/>
</dbReference>
<dbReference type="PANTHER" id="PTHR12526">
    <property type="entry name" value="GLYCOSYLTRANSFERASE"/>
    <property type="match status" value="1"/>
</dbReference>
<evidence type="ECO:0000313" key="4">
    <source>
        <dbReference type="Proteomes" id="UP001595617"/>
    </source>
</evidence>
<dbReference type="SUPFAM" id="SSF53756">
    <property type="entry name" value="UDP-Glycosyltransferase/glycogen phosphorylase"/>
    <property type="match status" value="1"/>
</dbReference>
<dbReference type="EMBL" id="JBHRYR010000002">
    <property type="protein sequence ID" value="MFC3851965.1"/>
    <property type="molecule type" value="Genomic_DNA"/>
</dbReference>
<dbReference type="Pfam" id="PF00534">
    <property type="entry name" value="Glycos_transf_1"/>
    <property type="match status" value="1"/>
</dbReference>
<accession>A0ABV7ZUY4</accession>
<name>A0ABV7ZUY4_9GAMM</name>
<feature type="domain" description="Glycosyl transferase family 1" evidence="1">
    <location>
        <begin position="189"/>
        <end position="339"/>
    </location>
</feature>
<keyword evidence="3" id="KW-0328">Glycosyltransferase</keyword>
<evidence type="ECO:0000259" key="1">
    <source>
        <dbReference type="Pfam" id="PF00534"/>
    </source>
</evidence>
<evidence type="ECO:0000313" key="3">
    <source>
        <dbReference type="EMBL" id="MFC3851965.1"/>
    </source>
</evidence>
<organism evidence="3 4">
    <name type="scientific">Saccharospirillum mangrovi</name>
    <dbReference type="NCBI Taxonomy" id="2161747"/>
    <lineage>
        <taxon>Bacteria</taxon>
        <taxon>Pseudomonadati</taxon>
        <taxon>Pseudomonadota</taxon>
        <taxon>Gammaproteobacteria</taxon>
        <taxon>Oceanospirillales</taxon>
        <taxon>Saccharospirillaceae</taxon>
        <taxon>Saccharospirillum</taxon>
    </lineage>
</organism>
<protein>
    <submittedName>
        <fullName evidence="3">Glycosyltransferase family 4 protein</fullName>
        <ecNumber evidence="3">2.4.-.-</ecNumber>
    </submittedName>
</protein>
<dbReference type="Gene3D" id="3.40.50.2000">
    <property type="entry name" value="Glycogen Phosphorylase B"/>
    <property type="match status" value="2"/>
</dbReference>